<dbReference type="RefSeq" id="WP_003375329.1">
    <property type="nucleotide sequence ID" value="NZ_ACSJ01000007.1"/>
</dbReference>
<gene>
    <name evidence="9" type="ORF">CLG_B0830</name>
</gene>
<evidence type="ECO:0000256" key="4">
    <source>
        <dbReference type="ARBA" id="ARBA00022544"/>
    </source>
</evidence>
<name>A0A9P2G6H8_CLOBO</name>
<feature type="transmembrane region" description="Helical" evidence="8">
    <location>
        <begin position="213"/>
        <end position="237"/>
    </location>
</feature>
<evidence type="ECO:0000313" key="10">
    <source>
        <dbReference type="Proteomes" id="UP000006160"/>
    </source>
</evidence>
<dbReference type="GO" id="GO:0009847">
    <property type="term" value="P:spore germination"/>
    <property type="evidence" value="ECO:0007669"/>
    <property type="project" value="InterPro"/>
</dbReference>
<evidence type="ECO:0000256" key="7">
    <source>
        <dbReference type="ARBA" id="ARBA00023136"/>
    </source>
</evidence>
<dbReference type="GO" id="GO:0016020">
    <property type="term" value="C:membrane"/>
    <property type="evidence" value="ECO:0007669"/>
    <property type="project" value="UniProtKB-SubCell"/>
</dbReference>
<dbReference type="PANTHER" id="PTHR34975:SF2">
    <property type="entry name" value="SPORE GERMINATION PROTEIN A2"/>
    <property type="match status" value="1"/>
</dbReference>
<accession>A0A9P2G6H8</accession>
<comment type="subcellular location">
    <subcellularLocation>
        <location evidence="1">Membrane</location>
        <topology evidence="1">Multi-pass membrane protein</topology>
    </subcellularLocation>
</comment>
<feature type="transmembrane region" description="Helical" evidence="8">
    <location>
        <begin position="304"/>
        <end position="327"/>
    </location>
</feature>
<feature type="transmembrane region" description="Helical" evidence="8">
    <location>
        <begin position="77"/>
        <end position="98"/>
    </location>
</feature>
<dbReference type="PANTHER" id="PTHR34975">
    <property type="entry name" value="SPORE GERMINATION PROTEIN A2"/>
    <property type="match status" value="1"/>
</dbReference>
<sequence length="369" mass="42408">MYKEKVSIKEFQFLIFTFGLGSYLIFNLGAKSKQDAWISSILATILCIPCVIVYGKIMNYYPGKNIFEILEIAFGKFLGSIINILLIVFAFLLGSYILNDVVYFIRVTALSNTPEFITIIVICSLGMWMLNSGIEILSAWSNFIVKIVLVFIFLTWILLVPQMQIVNMQPIFFSSFKSIIKESFTMMGFPMNQVVVFLNFCNYVKLKNEKTTYIFIQPIILSGILAFSFIITNIMILGVNDYISSYYAGYESAKRLTVGGEFQRVEIIVSATFTIMQFLQINYCLLGVGKGVEKLFNLNDYRDVLVPLVFLMINFTYIIFRSSIIALEFARDLWIIYCFFMEVILPIIILLIIFIRKKLSTDKNPYSSI</sequence>
<feature type="transmembrane region" description="Helical" evidence="8">
    <location>
        <begin position="183"/>
        <end position="201"/>
    </location>
</feature>
<evidence type="ECO:0000256" key="6">
    <source>
        <dbReference type="ARBA" id="ARBA00022989"/>
    </source>
</evidence>
<feature type="transmembrane region" description="Helical" evidence="8">
    <location>
        <begin position="36"/>
        <end position="57"/>
    </location>
</feature>
<comment type="similarity">
    <text evidence="2">Belongs to the amino acid-polyamine-organocation (APC) superfamily. Spore germination protein (SGP) (TC 2.A.3.9) family.</text>
</comment>
<evidence type="ECO:0000256" key="5">
    <source>
        <dbReference type="ARBA" id="ARBA00022692"/>
    </source>
</evidence>
<keyword evidence="3" id="KW-0813">Transport</keyword>
<organism evidence="9 10">
    <name type="scientific">Clostridium botulinum D str. 1873</name>
    <dbReference type="NCBI Taxonomy" id="592027"/>
    <lineage>
        <taxon>Bacteria</taxon>
        <taxon>Bacillati</taxon>
        <taxon>Bacillota</taxon>
        <taxon>Clostridia</taxon>
        <taxon>Eubacteriales</taxon>
        <taxon>Clostridiaceae</taxon>
        <taxon>Clostridium</taxon>
    </lineage>
</organism>
<dbReference type="InterPro" id="IPR004761">
    <property type="entry name" value="Spore_GerAB"/>
</dbReference>
<evidence type="ECO:0000256" key="8">
    <source>
        <dbReference type="SAM" id="Phobius"/>
    </source>
</evidence>
<keyword evidence="4" id="KW-0309">Germination</keyword>
<keyword evidence="6 8" id="KW-1133">Transmembrane helix</keyword>
<evidence type="ECO:0000256" key="2">
    <source>
        <dbReference type="ARBA" id="ARBA00007998"/>
    </source>
</evidence>
<evidence type="ECO:0000256" key="3">
    <source>
        <dbReference type="ARBA" id="ARBA00022448"/>
    </source>
</evidence>
<evidence type="ECO:0000256" key="1">
    <source>
        <dbReference type="ARBA" id="ARBA00004141"/>
    </source>
</evidence>
<feature type="transmembrane region" description="Helical" evidence="8">
    <location>
        <begin position="110"/>
        <end position="131"/>
    </location>
</feature>
<feature type="transmembrane region" description="Helical" evidence="8">
    <location>
        <begin position="143"/>
        <end position="163"/>
    </location>
</feature>
<feature type="transmembrane region" description="Helical" evidence="8">
    <location>
        <begin position="333"/>
        <end position="355"/>
    </location>
</feature>
<feature type="transmembrane region" description="Helical" evidence="8">
    <location>
        <begin position="12"/>
        <end position="30"/>
    </location>
</feature>
<dbReference type="EMBL" id="ACSJ01000007">
    <property type="protein sequence ID" value="EES90816.1"/>
    <property type="molecule type" value="Genomic_DNA"/>
</dbReference>
<dbReference type="GeneID" id="66319553"/>
<evidence type="ECO:0000313" key="9">
    <source>
        <dbReference type="EMBL" id="EES90816.1"/>
    </source>
</evidence>
<keyword evidence="5 8" id="KW-0812">Transmembrane</keyword>
<dbReference type="NCBIfam" id="TIGR00912">
    <property type="entry name" value="2A0309"/>
    <property type="match status" value="1"/>
</dbReference>
<dbReference type="AlphaFoldDB" id="A0A9P2G6H8"/>
<proteinExistence type="inferred from homology"/>
<keyword evidence="7 8" id="KW-0472">Membrane</keyword>
<comment type="caution">
    <text evidence="9">The sequence shown here is derived from an EMBL/GenBank/DDBJ whole genome shotgun (WGS) entry which is preliminary data.</text>
</comment>
<dbReference type="Pfam" id="PF03845">
    <property type="entry name" value="Spore_permease"/>
    <property type="match status" value="1"/>
</dbReference>
<dbReference type="Proteomes" id="UP000006160">
    <property type="component" value="Unassembled WGS sequence"/>
</dbReference>
<protein>
    <submittedName>
        <fullName evidence="9">Spore germination protein KB</fullName>
    </submittedName>
</protein>
<reference evidence="9 10" key="1">
    <citation type="submission" date="2009-10" db="EMBL/GenBank/DDBJ databases">
        <authorList>
            <person name="Shrivastava S."/>
            <person name="Brinkac L.B."/>
            <person name="Brown J.L."/>
            <person name="Bruce D.B."/>
            <person name="Detter C."/>
            <person name="Green L.D."/>
            <person name="Munk C.A."/>
            <person name="Rogers Y.C."/>
            <person name="Tapia R."/>
            <person name="Saunders E.S."/>
            <person name="Sims D.R."/>
            <person name="Smith L.A."/>
            <person name="Smith T.J."/>
            <person name="Sutton G."/>
            <person name="Brettin T."/>
        </authorList>
    </citation>
    <scope>NUCLEOTIDE SEQUENCE [LARGE SCALE GENOMIC DNA]</scope>
    <source>
        <strain evidence="10">D str. 1873</strain>
    </source>
</reference>